<proteinExistence type="predicted"/>
<dbReference type="PANTHER" id="PTHR45947:SF3">
    <property type="entry name" value="SULFOQUINOVOSYL TRANSFERASE SQD2"/>
    <property type="match status" value="1"/>
</dbReference>
<feature type="domain" description="Glycosyltransferase subfamily 4-like N-terminal" evidence="2">
    <location>
        <begin position="46"/>
        <end position="177"/>
    </location>
</feature>
<dbReference type="Proteomes" id="UP000011650">
    <property type="component" value="Unassembled WGS sequence"/>
</dbReference>
<accession>M0NZ18</accession>
<dbReference type="InterPro" id="IPR050194">
    <property type="entry name" value="Glycosyltransferase_grp1"/>
</dbReference>
<dbReference type="CDD" id="cd03808">
    <property type="entry name" value="GT4_CapM-like"/>
    <property type="match status" value="1"/>
</dbReference>
<evidence type="ECO:0000313" key="3">
    <source>
        <dbReference type="EMBL" id="EMA63061.1"/>
    </source>
</evidence>
<dbReference type="PANTHER" id="PTHR45947">
    <property type="entry name" value="SULFOQUINOVOSYL TRANSFERASE SQD2"/>
    <property type="match status" value="1"/>
</dbReference>
<dbReference type="Pfam" id="PF13579">
    <property type="entry name" value="Glyco_trans_4_4"/>
    <property type="match status" value="1"/>
</dbReference>
<reference evidence="3 4" key="1">
    <citation type="journal article" date="2014" name="PLoS Genet.">
        <title>Phylogenetically driven sequencing of extremely halophilic archaea reveals strategies for static and dynamic osmo-response.</title>
        <authorList>
            <person name="Becker E.A."/>
            <person name="Seitzer P.M."/>
            <person name="Tritt A."/>
            <person name="Larsen D."/>
            <person name="Krusor M."/>
            <person name="Yao A.I."/>
            <person name="Wu D."/>
            <person name="Madern D."/>
            <person name="Eisen J.A."/>
            <person name="Darling A.E."/>
            <person name="Facciotti M.T."/>
        </authorList>
    </citation>
    <scope>NUCLEOTIDE SEQUENCE [LARGE SCALE GENOMIC DNA]</scope>
    <source>
        <strain evidence="3 4">DSM 21995</strain>
    </source>
</reference>
<dbReference type="SUPFAM" id="SSF53756">
    <property type="entry name" value="UDP-Glycosyltransferase/glycogen phosphorylase"/>
    <property type="match status" value="1"/>
</dbReference>
<dbReference type="OrthoDB" id="132546at2157"/>
<keyword evidence="3" id="KW-0808">Transferase</keyword>
<dbReference type="Pfam" id="PF00534">
    <property type="entry name" value="Glycos_transf_1"/>
    <property type="match status" value="1"/>
</dbReference>
<dbReference type="GO" id="GO:0016757">
    <property type="term" value="F:glycosyltransferase activity"/>
    <property type="evidence" value="ECO:0007669"/>
    <property type="project" value="InterPro"/>
</dbReference>
<evidence type="ECO:0000313" key="4">
    <source>
        <dbReference type="Proteomes" id="UP000011650"/>
    </source>
</evidence>
<keyword evidence="4" id="KW-1185">Reference proteome</keyword>
<gene>
    <name evidence="3" type="ORF">C469_03535</name>
</gene>
<sequence>MTGSERPRVFHLITRLLKGGAEAKTIATVCGLDDYAFTVGYGSEYDSDQVDRLEREGIATKQFPLIRHYNPVTTVPAVLSLARYLRREEFDIVHTHSTEAGIIGRFAAALAGVPTIVHTVHGVPFADDRSAFLNRFVLACERQAASYTDRIVTNADVIADDYLERGIGRRDQYTTVYSGVDLDAFADAEPADDLPGERPRIVMVGRLADGKGYEVLLDAVESLDSFEGSVCIVGDGPLYESLTTEIEDRELADQVCLTGFRDDIPCVLAASDVLVLPSFREGTPRVITEAMASGLPVVATDIAGIPEQIEDSENGYLIQTGDSEALANRLETLLADAELREQMGRHGLERANRFSVPTMVEELDRVYRELVGEQVGSTGSNV</sequence>
<organism evidence="3 4">
    <name type="scientific">Halorubrum lipolyticum DSM 21995</name>
    <dbReference type="NCBI Taxonomy" id="1227482"/>
    <lineage>
        <taxon>Archaea</taxon>
        <taxon>Methanobacteriati</taxon>
        <taxon>Methanobacteriota</taxon>
        <taxon>Stenosarchaea group</taxon>
        <taxon>Halobacteria</taxon>
        <taxon>Halobacteriales</taxon>
        <taxon>Haloferacaceae</taxon>
        <taxon>Halorubrum</taxon>
    </lineage>
</organism>
<dbReference type="Gene3D" id="3.40.50.2000">
    <property type="entry name" value="Glycogen Phosphorylase B"/>
    <property type="match status" value="2"/>
</dbReference>
<evidence type="ECO:0000259" key="1">
    <source>
        <dbReference type="Pfam" id="PF00534"/>
    </source>
</evidence>
<dbReference type="InterPro" id="IPR028098">
    <property type="entry name" value="Glyco_trans_4-like_N"/>
</dbReference>
<evidence type="ECO:0000259" key="2">
    <source>
        <dbReference type="Pfam" id="PF13579"/>
    </source>
</evidence>
<feature type="domain" description="Glycosyl transferase family 1" evidence="1">
    <location>
        <begin position="194"/>
        <end position="347"/>
    </location>
</feature>
<dbReference type="EMBL" id="AOJG01000009">
    <property type="protein sequence ID" value="EMA63061.1"/>
    <property type="molecule type" value="Genomic_DNA"/>
</dbReference>
<dbReference type="AlphaFoldDB" id="M0NZ18"/>
<name>M0NZ18_9EURY</name>
<protein>
    <submittedName>
        <fullName evidence="3">Glycosyl transferase, group 1</fullName>
    </submittedName>
</protein>
<dbReference type="RefSeq" id="WP_008003907.1">
    <property type="nucleotide sequence ID" value="NZ_AOJG01000009.1"/>
</dbReference>
<dbReference type="InterPro" id="IPR001296">
    <property type="entry name" value="Glyco_trans_1"/>
</dbReference>
<comment type="caution">
    <text evidence="3">The sequence shown here is derived from an EMBL/GenBank/DDBJ whole genome shotgun (WGS) entry which is preliminary data.</text>
</comment>
<dbReference type="STRING" id="1227482.C469_03535"/>